<feature type="chain" id="PRO_5045268306" evidence="1">
    <location>
        <begin position="22"/>
        <end position="195"/>
    </location>
</feature>
<dbReference type="RefSeq" id="WP_264225571.1">
    <property type="nucleotide sequence ID" value="NZ_CP107716.1"/>
</dbReference>
<dbReference type="InterPro" id="IPR021242">
    <property type="entry name" value="DUF2799"/>
</dbReference>
<dbReference type="PROSITE" id="PS51257">
    <property type="entry name" value="PROKAR_LIPOPROTEIN"/>
    <property type="match status" value="1"/>
</dbReference>
<evidence type="ECO:0000313" key="3">
    <source>
        <dbReference type="Proteomes" id="UP001163882"/>
    </source>
</evidence>
<dbReference type="EMBL" id="CP107716">
    <property type="protein sequence ID" value="UYQ71924.1"/>
    <property type="molecule type" value="Genomic_DNA"/>
</dbReference>
<keyword evidence="3" id="KW-1185">Reference proteome</keyword>
<evidence type="ECO:0000313" key="2">
    <source>
        <dbReference type="EMBL" id="UYQ71924.1"/>
    </source>
</evidence>
<sequence>MPRLLLICAALLGALVLASCATLSQEQCEAGDWRAIGFSDGADGRPADRLSSHVEACSEYGIAVDNALYQSGRAEGLRVYCRLGNAERQGRAGESYFGVCEGELGVAFARVHQAGREVFNLQAEINSLDSEIDAKLAELRSGNPTPEQIATLTRELTILQTERRVRELRLRSAEQSLSALRRQEEARLSLAGIGY</sequence>
<feature type="signal peptide" evidence="1">
    <location>
        <begin position="1"/>
        <end position="21"/>
    </location>
</feature>
<gene>
    <name evidence="2" type="ORF">OF122_18080</name>
</gene>
<dbReference type="Proteomes" id="UP001163882">
    <property type="component" value="Chromosome"/>
</dbReference>
<evidence type="ECO:0000256" key="1">
    <source>
        <dbReference type="SAM" id="SignalP"/>
    </source>
</evidence>
<organism evidence="2 3">
    <name type="scientific">Pelagibacterium flavum</name>
    <dbReference type="NCBI Taxonomy" id="2984530"/>
    <lineage>
        <taxon>Bacteria</taxon>
        <taxon>Pseudomonadati</taxon>
        <taxon>Pseudomonadota</taxon>
        <taxon>Alphaproteobacteria</taxon>
        <taxon>Hyphomicrobiales</taxon>
        <taxon>Devosiaceae</taxon>
        <taxon>Pelagibacterium</taxon>
    </lineage>
</organism>
<dbReference type="Pfam" id="PF10973">
    <property type="entry name" value="DUF2799"/>
    <property type="match status" value="1"/>
</dbReference>
<keyword evidence="1" id="KW-0732">Signal</keyword>
<reference evidence="2" key="1">
    <citation type="submission" date="2022-10" db="EMBL/GenBank/DDBJ databases">
        <title>YIM 151497 complete genome.</title>
        <authorList>
            <person name="Chen X."/>
        </authorList>
    </citation>
    <scope>NUCLEOTIDE SEQUENCE</scope>
    <source>
        <strain evidence="2">YIM 151497</strain>
    </source>
</reference>
<protein>
    <submittedName>
        <fullName evidence="2">DUF2799 domain-containing protein</fullName>
    </submittedName>
</protein>
<proteinExistence type="predicted"/>
<name>A0ABY6INF9_9HYPH</name>
<accession>A0ABY6INF9</accession>